<dbReference type="GO" id="GO:0003690">
    <property type="term" value="F:double-stranded DNA binding"/>
    <property type="evidence" value="ECO:0007669"/>
    <property type="project" value="InterPro"/>
</dbReference>
<dbReference type="Ensembl" id="ENSSFAT00005011354.1">
    <property type="protein sequence ID" value="ENSSFAP00005010886.1"/>
    <property type="gene ID" value="ENSSFAG00005006106.1"/>
</dbReference>
<organism evidence="1 2">
    <name type="scientific">Salarias fasciatus</name>
    <name type="common">Jewelled blenny</name>
    <name type="synonym">Blennius fasciatus</name>
    <dbReference type="NCBI Taxonomy" id="181472"/>
    <lineage>
        <taxon>Eukaryota</taxon>
        <taxon>Metazoa</taxon>
        <taxon>Chordata</taxon>
        <taxon>Craniata</taxon>
        <taxon>Vertebrata</taxon>
        <taxon>Euteleostomi</taxon>
        <taxon>Actinopterygii</taxon>
        <taxon>Neopterygii</taxon>
        <taxon>Teleostei</taxon>
        <taxon>Neoteleostei</taxon>
        <taxon>Acanthomorphata</taxon>
        <taxon>Ovalentaria</taxon>
        <taxon>Blenniimorphae</taxon>
        <taxon>Blenniiformes</taxon>
        <taxon>Blennioidei</taxon>
        <taxon>Blenniidae</taxon>
        <taxon>Salariinae</taxon>
        <taxon>Salarias</taxon>
    </lineage>
</organism>
<dbReference type="OMA" id="NELCMEW"/>
<evidence type="ECO:0008006" key="3">
    <source>
        <dbReference type="Google" id="ProtNLM"/>
    </source>
</evidence>
<reference evidence="1" key="1">
    <citation type="submission" date="2019-06" db="EMBL/GenBank/DDBJ databases">
        <authorList>
            <consortium name="Wellcome Sanger Institute Data Sharing"/>
        </authorList>
    </citation>
    <scope>NUCLEOTIDE SEQUENCE [LARGE SCALE GENOMIC DNA]</scope>
</reference>
<keyword evidence="2" id="KW-1185">Reference proteome</keyword>
<dbReference type="InterPro" id="IPR033375">
    <property type="entry name" value="Cggbp1"/>
</dbReference>
<dbReference type="GO" id="GO:0006357">
    <property type="term" value="P:regulation of transcription by RNA polymerase II"/>
    <property type="evidence" value="ECO:0007669"/>
    <property type="project" value="InterPro"/>
</dbReference>
<sequence>ISHFVFTAQKLTAGSRRRRLLRDRANQYPGILHESGGKLFCTPCNLVLEHKRKSSVLQHFATAKHTKRLADGEKSSKQLTLTEAATSKTLSRATRNESWVATCTAVNIPLSKSDHPVMRKFLQENVINGGAIPGFHQLQEQYLSAVYEKKKEDSTQSCTIWCG</sequence>
<accession>A0A672FVM5</accession>
<dbReference type="GO" id="GO:0005634">
    <property type="term" value="C:nucleus"/>
    <property type="evidence" value="ECO:0007669"/>
    <property type="project" value="InterPro"/>
</dbReference>
<dbReference type="PANTHER" id="PTHR32344:SF1">
    <property type="entry name" value="U1-TYPE DOMAIN-CONTAINING PROTEIN"/>
    <property type="match status" value="1"/>
</dbReference>
<proteinExistence type="predicted"/>
<reference evidence="1" key="3">
    <citation type="submission" date="2025-09" db="UniProtKB">
        <authorList>
            <consortium name="Ensembl"/>
        </authorList>
    </citation>
    <scope>IDENTIFICATION</scope>
</reference>
<evidence type="ECO:0000313" key="2">
    <source>
        <dbReference type="Proteomes" id="UP000472267"/>
    </source>
</evidence>
<dbReference type="PANTHER" id="PTHR32344">
    <property type="entry name" value="U1-TYPE DOMAIN-CONTAINING PROTEIN"/>
    <property type="match status" value="1"/>
</dbReference>
<name>A0A672FVM5_SALFA</name>
<evidence type="ECO:0000313" key="1">
    <source>
        <dbReference type="Ensembl" id="ENSSFAP00005010886.1"/>
    </source>
</evidence>
<dbReference type="Proteomes" id="UP000472267">
    <property type="component" value="Chromosome 15"/>
</dbReference>
<reference evidence="1" key="2">
    <citation type="submission" date="2025-08" db="UniProtKB">
        <authorList>
            <consortium name="Ensembl"/>
        </authorList>
    </citation>
    <scope>IDENTIFICATION</scope>
</reference>
<dbReference type="InParanoid" id="A0A672FVM5"/>
<protein>
    <recommendedName>
        <fullName evidence="3">CGG triplet repeat binding protein 1</fullName>
    </recommendedName>
</protein>
<dbReference type="AlphaFoldDB" id="A0A672FVM5"/>